<evidence type="ECO:0000256" key="1">
    <source>
        <dbReference type="ARBA" id="ARBA00010617"/>
    </source>
</evidence>
<evidence type="ECO:0000313" key="4">
    <source>
        <dbReference type="Proteomes" id="UP000812982"/>
    </source>
</evidence>
<keyword evidence="2" id="KW-0560">Oxidoreductase</keyword>
<dbReference type="EMBL" id="VOMB01000009">
    <property type="protein sequence ID" value="MBU9763415.1"/>
    <property type="molecule type" value="Genomic_DNA"/>
</dbReference>
<keyword evidence="2" id="KW-0408">Iron</keyword>
<dbReference type="InterPro" id="IPR017972">
    <property type="entry name" value="Cyt_P450_CS"/>
</dbReference>
<protein>
    <submittedName>
        <fullName evidence="3">Cytochrome P450</fullName>
    </submittedName>
</protein>
<comment type="caution">
    <text evidence="3">The sequence shown here is derived from an EMBL/GenBank/DDBJ whole genome shotgun (WGS) entry which is preliminary data.</text>
</comment>
<keyword evidence="4" id="KW-1185">Reference proteome</keyword>
<name>A0ABS6KIQ4_9MYCO</name>
<keyword evidence="2" id="KW-0349">Heme</keyword>
<evidence type="ECO:0000256" key="2">
    <source>
        <dbReference type="RuleBase" id="RU000461"/>
    </source>
</evidence>
<evidence type="ECO:0000313" key="3">
    <source>
        <dbReference type="EMBL" id="MBU9763415.1"/>
    </source>
</evidence>
<organism evidence="3 4">
    <name type="scientific">[Mycobacterium] fortunisiensis</name>
    <dbReference type="NCBI Taxonomy" id="2600579"/>
    <lineage>
        <taxon>Bacteria</taxon>
        <taxon>Bacillati</taxon>
        <taxon>Actinomycetota</taxon>
        <taxon>Actinomycetes</taxon>
        <taxon>Mycobacteriales</taxon>
        <taxon>Mycobacteriaceae</taxon>
        <taxon>Mycolicibacterium</taxon>
    </lineage>
</organism>
<reference evidence="3 4" key="1">
    <citation type="journal article" date="2021" name="Sci. Rep.">
        <title>Phenotypic and genomic hallmarks of a novel, potentially pathogenic rapidly growing Mycobacterium species related to the Mycobacterium fortuitum complex.</title>
        <authorList>
            <person name="Gharbi R."/>
            <person name="Khanna V."/>
            <person name="Frigui W."/>
            <person name="Mhenni B."/>
            <person name="Brosch R."/>
            <person name="Mardassi H."/>
        </authorList>
    </citation>
    <scope>NUCLEOTIDE SEQUENCE [LARGE SCALE GENOMIC DNA]</scope>
    <source>
        <strain evidence="3 4">TNTM28</strain>
    </source>
</reference>
<keyword evidence="2" id="KW-0479">Metal-binding</keyword>
<keyword evidence="2" id="KW-0503">Monooxygenase</keyword>
<dbReference type="Proteomes" id="UP000812982">
    <property type="component" value="Unassembled WGS sequence"/>
</dbReference>
<dbReference type="Pfam" id="PF00067">
    <property type="entry name" value="p450"/>
    <property type="match status" value="1"/>
</dbReference>
<gene>
    <name evidence="3" type="ORF">FR943_06110</name>
</gene>
<comment type="similarity">
    <text evidence="1 2">Belongs to the cytochrome P450 family.</text>
</comment>
<dbReference type="PROSITE" id="PS00086">
    <property type="entry name" value="CYTOCHROME_P450"/>
    <property type="match status" value="1"/>
</dbReference>
<dbReference type="PANTHER" id="PTHR46696:SF6">
    <property type="entry name" value="P450, PUTATIVE (EUROFUNG)-RELATED"/>
    <property type="match status" value="1"/>
</dbReference>
<dbReference type="InterPro" id="IPR001128">
    <property type="entry name" value="Cyt_P450"/>
</dbReference>
<proteinExistence type="inferred from homology"/>
<accession>A0ABS6KIQ4</accession>
<dbReference type="RefSeq" id="WP_217155454.1">
    <property type="nucleotide sequence ID" value="NZ_VOMB01000009.1"/>
</dbReference>
<sequence length="453" mass="50856">MSAELDRFASRHFHFDRHSADYRERFSEVTHQMHRTCPLAWTDTYDGHWVAAGGEQVFELARCPHVSNDHDVNNERRGYKGISIPLLVEATNFRGGMLEMDDPEHHHYRSVLNPYLSPAAVKRWVPFVDEIVRACVDDHIETGRIDFVDDLANVVPAVLTLAMLGVPLDKWTMYNEPAHASVYTPPDSPDAARVRELYMEMGVDLYTNLVEIRDNPRPGIIDALARLRIEGEPPPDVELIGMLNLLIGGGFDTTTALTAHALEWLAQHPDERTNLSRHRDTLLNSAIEEFLRFFTPAPGDARTISTDMALNGTTLMEGERVWLSWAMANRDPALFSDPDEVVLDRKGNRHFSFGLGVHRCIGSNVARTVFKSMLTAVLDRMPDYACIPEETVHYDSIGVIQGMRHLPATFTPATRRGPGVAETVARLQDICAAQGLARPITELKTPAQITYEL</sequence>
<dbReference type="PANTHER" id="PTHR46696">
    <property type="entry name" value="P450, PUTATIVE (EUROFUNG)-RELATED"/>
    <property type="match status" value="1"/>
</dbReference>